<evidence type="ECO:0000256" key="9">
    <source>
        <dbReference type="ARBA" id="ARBA00023136"/>
    </source>
</evidence>
<name>A0A8J2VKK5_9BACL</name>
<dbReference type="RefSeq" id="WP_188687905.1">
    <property type="nucleotide sequence ID" value="NZ_BMIR01000001.1"/>
</dbReference>
<dbReference type="Pfam" id="PF08352">
    <property type="entry name" value="oligo_HPY"/>
    <property type="match status" value="1"/>
</dbReference>
<comment type="similarity">
    <text evidence="2">Belongs to the ABC transporter superfamily.</text>
</comment>
<protein>
    <submittedName>
        <fullName evidence="11">Dipeptide/oligopeptide/nickel ABC transporter ATP-binding protein</fullName>
    </submittedName>
</protein>
<keyword evidence="12" id="KW-1185">Reference proteome</keyword>
<sequence length="342" mass="37695">MSLESTMQPINKDDDVVLAVKDLFLEFDNFDSHVTALHGLNFTIRRGEILGLVGESGCGKSLTSLSSIKLLPKNAKITGGEIQLAGTSITHLPEKAMKRLRGNTISMIFQEPMTALNPLIPVGKQIEESLILHKKISRAKRRQRVIELLQSVGIPEPEARYHQFPYELSGGMRQRIMIAMALACDPKLIIADEPTTALDVTIQSQILDLIKDIRERYQTSILIITHDLGVVADVADKVAVMYAGHIVEIATVHELYDHPSHPYTKGLLNSIPDLTTDYEGELDSIKGSVPDLSALPAGCPFQDRCKNVSEKCRVQNPQLAPTGHADHFVACWHPIGDETIGK</sequence>
<dbReference type="Proteomes" id="UP000628775">
    <property type="component" value="Unassembled WGS sequence"/>
</dbReference>
<dbReference type="InterPro" id="IPR013563">
    <property type="entry name" value="Oligopep_ABC_C"/>
</dbReference>
<keyword evidence="8" id="KW-1278">Translocase</keyword>
<evidence type="ECO:0000256" key="2">
    <source>
        <dbReference type="ARBA" id="ARBA00005417"/>
    </source>
</evidence>
<dbReference type="InterPro" id="IPR003593">
    <property type="entry name" value="AAA+_ATPase"/>
</dbReference>
<keyword evidence="6" id="KW-0547">Nucleotide-binding</keyword>
<dbReference type="CDD" id="cd03257">
    <property type="entry name" value="ABC_NikE_OppD_transporters"/>
    <property type="match status" value="1"/>
</dbReference>
<dbReference type="EMBL" id="BMIR01000001">
    <property type="protein sequence ID" value="GGE26990.1"/>
    <property type="molecule type" value="Genomic_DNA"/>
</dbReference>
<evidence type="ECO:0000259" key="10">
    <source>
        <dbReference type="PROSITE" id="PS50893"/>
    </source>
</evidence>
<evidence type="ECO:0000256" key="5">
    <source>
        <dbReference type="ARBA" id="ARBA00022519"/>
    </source>
</evidence>
<comment type="caution">
    <text evidence="11">The sequence shown here is derived from an EMBL/GenBank/DDBJ whole genome shotgun (WGS) entry which is preliminary data.</text>
</comment>
<dbReference type="InterPro" id="IPR017871">
    <property type="entry name" value="ABC_transporter-like_CS"/>
</dbReference>
<reference evidence="11" key="1">
    <citation type="journal article" date="2014" name="Int. J. Syst. Evol. Microbiol.">
        <title>Complete genome sequence of Corynebacterium casei LMG S-19264T (=DSM 44701T), isolated from a smear-ripened cheese.</title>
        <authorList>
            <consortium name="US DOE Joint Genome Institute (JGI-PGF)"/>
            <person name="Walter F."/>
            <person name="Albersmeier A."/>
            <person name="Kalinowski J."/>
            <person name="Ruckert C."/>
        </authorList>
    </citation>
    <scope>NUCLEOTIDE SEQUENCE</scope>
    <source>
        <strain evidence="11">CGMCC 1.15371</strain>
    </source>
</reference>
<dbReference type="AlphaFoldDB" id="A0A8J2VKK5"/>
<dbReference type="Pfam" id="PF00005">
    <property type="entry name" value="ABC_tran"/>
    <property type="match status" value="1"/>
</dbReference>
<dbReference type="InterPro" id="IPR050388">
    <property type="entry name" value="ABC_Ni/Peptide_Import"/>
</dbReference>
<evidence type="ECO:0000256" key="1">
    <source>
        <dbReference type="ARBA" id="ARBA00004202"/>
    </source>
</evidence>
<reference evidence="11" key="2">
    <citation type="submission" date="2020-09" db="EMBL/GenBank/DDBJ databases">
        <authorList>
            <person name="Sun Q."/>
            <person name="Zhou Y."/>
        </authorList>
    </citation>
    <scope>NUCLEOTIDE SEQUENCE</scope>
    <source>
        <strain evidence="11">CGMCC 1.15371</strain>
    </source>
</reference>
<dbReference type="PROSITE" id="PS50893">
    <property type="entry name" value="ABC_TRANSPORTER_2"/>
    <property type="match status" value="1"/>
</dbReference>
<dbReference type="SMART" id="SM00382">
    <property type="entry name" value="AAA"/>
    <property type="match status" value="1"/>
</dbReference>
<keyword evidence="9" id="KW-0472">Membrane</keyword>
<dbReference type="PANTHER" id="PTHR43297:SF14">
    <property type="entry name" value="ATPASE AAA-TYPE CORE DOMAIN-CONTAINING PROTEIN"/>
    <property type="match status" value="1"/>
</dbReference>
<evidence type="ECO:0000256" key="3">
    <source>
        <dbReference type="ARBA" id="ARBA00022448"/>
    </source>
</evidence>
<evidence type="ECO:0000256" key="4">
    <source>
        <dbReference type="ARBA" id="ARBA00022475"/>
    </source>
</evidence>
<comment type="subcellular location">
    <subcellularLocation>
        <location evidence="1">Cell membrane</location>
        <topology evidence="1">Peripheral membrane protein</topology>
    </subcellularLocation>
</comment>
<dbReference type="NCBIfam" id="TIGR01727">
    <property type="entry name" value="oligo_HPY"/>
    <property type="match status" value="1"/>
</dbReference>
<dbReference type="PROSITE" id="PS00211">
    <property type="entry name" value="ABC_TRANSPORTER_1"/>
    <property type="match status" value="1"/>
</dbReference>
<evidence type="ECO:0000313" key="12">
    <source>
        <dbReference type="Proteomes" id="UP000628775"/>
    </source>
</evidence>
<dbReference type="Gene3D" id="3.40.50.300">
    <property type="entry name" value="P-loop containing nucleotide triphosphate hydrolases"/>
    <property type="match status" value="1"/>
</dbReference>
<dbReference type="FunFam" id="3.40.50.300:FF:000016">
    <property type="entry name" value="Oligopeptide ABC transporter ATP-binding component"/>
    <property type="match status" value="1"/>
</dbReference>
<evidence type="ECO:0000256" key="8">
    <source>
        <dbReference type="ARBA" id="ARBA00022967"/>
    </source>
</evidence>
<organism evidence="11 12">
    <name type="scientific">Pullulanibacillus camelliae</name>
    <dbReference type="NCBI Taxonomy" id="1707096"/>
    <lineage>
        <taxon>Bacteria</taxon>
        <taxon>Bacillati</taxon>
        <taxon>Bacillota</taxon>
        <taxon>Bacilli</taxon>
        <taxon>Bacillales</taxon>
        <taxon>Sporolactobacillaceae</taxon>
        <taxon>Pullulanibacillus</taxon>
    </lineage>
</organism>
<dbReference type="InterPro" id="IPR027417">
    <property type="entry name" value="P-loop_NTPase"/>
</dbReference>
<evidence type="ECO:0000256" key="7">
    <source>
        <dbReference type="ARBA" id="ARBA00022840"/>
    </source>
</evidence>
<dbReference type="GO" id="GO:0015833">
    <property type="term" value="P:peptide transport"/>
    <property type="evidence" value="ECO:0007669"/>
    <property type="project" value="InterPro"/>
</dbReference>
<dbReference type="PANTHER" id="PTHR43297">
    <property type="entry name" value="OLIGOPEPTIDE TRANSPORT ATP-BINDING PROTEIN APPD"/>
    <property type="match status" value="1"/>
</dbReference>
<keyword evidence="5" id="KW-0997">Cell inner membrane</keyword>
<dbReference type="SUPFAM" id="SSF52540">
    <property type="entry name" value="P-loop containing nucleoside triphosphate hydrolases"/>
    <property type="match status" value="1"/>
</dbReference>
<proteinExistence type="inferred from homology"/>
<dbReference type="InterPro" id="IPR003439">
    <property type="entry name" value="ABC_transporter-like_ATP-bd"/>
</dbReference>
<keyword evidence="7 11" id="KW-0067">ATP-binding</keyword>
<gene>
    <name evidence="11" type="ORF">GCM10011391_01680</name>
</gene>
<keyword evidence="3" id="KW-0813">Transport</keyword>
<keyword evidence="4" id="KW-1003">Cell membrane</keyword>
<dbReference type="GO" id="GO:0016887">
    <property type="term" value="F:ATP hydrolysis activity"/>
    <property type="evidence" value="ECO:0007669"/>
    <property type="project" value="InterPro"/>
</dbReference>
<feature type="domain" description="ABC transporter" evidence="10">
    <location>
        <begin position="18"/>
        <end position="268"/>
    </location>
</feature>
<evidence type="ECO:0000313" key="11">
    <source>
        <dbReference type="EMBL" id="GGE26990.1"/>
    </source>
</evidence>
<accession>A0A8J2VKK5</accession>
<evidence type="ECO:0000256" key="6">
    <source>
        <dbReference type="ARBA" id="ARBA00022741"/>
    </source>
</evidence>
<dbReference type="GO" id="GO:0005886">
    <property type="term" value="C:plasma membrane"/>
    <property type="evidence" value="ECO:0007669"/>
    <property type="project" value="UniProtKB-SubCell"/>
</dbReference>
<dbReference type="GO" id="GO:0005524">
    <property type="term" value="F:ATP binding"/>
    <property type="evidence" value="ECO:0007669"/>
    <property type="project" value="UniProtKB-KW"/>
</dbReference>